<dbReference type="STRING" id="1173584.SAMN05444851_1132"/>
<dbReference type="Proteomes" id="UP000199650">
    <property type="component" value="Unassembled WGS sequence"/>
</dbReference>
<name>A0A1I0NXB3_9RHOB</name>
<dbReference type="OrthoDB" id="4977218at2"/>
<dbReference type="Gene3D" id="3.40.470.10">
    <property type="entry name" value="Uracil-DNA glycosylase-like domain"/>
    <property type="match status" value="1"/>
</dbReference>
<evidence type="ECO:0000313" key="3">
    <source>
        <dbReference type="Proteomes" id="UP000199650"/>
    </source>
</evidence>
<dbReference type="Pfam" id="PF03167">
    <property type="entry name" value="UDG"/>
    <property type="match status" value="1"/>
</dbReference>
<dbReference type="InterPro" id="IPR036895">
    <property type="entry name" value="Uracil-DNA_glycosylase-like_sf"/>
</dbReference>
<sequence>MSVDQFIAQLRGRAATENVANPYNCYEPGIDTSQEAFCQRCLQLAAYLRHRQETARIIMVAEAPGYQGARFSGLAMTSERLLSGGLNFVTEHDILGQDGLFERTSHIDASAKDAVRQGGFAEPTATVVWQELMETRQSRNVVLWNTFPFHPHQEANRLSNRKPTRAEIAASAHFLVELRALFAHNCHLVAVGNVARDHLQDLGVQANALRHPANGGAAQFRAQFREILGLADAPN</sequence>
<reference evidence="2 3" key="1">
    <citation type="submission" date="2016-10" db="EMBL/GenBank/DDBJ databases">
        <authorList>
            <person name="de Groot N.N."/>
        </authorList>
    </citation>
    <scope>NUCLEOTIDE SEQUENCE [LARGE SCALE GENOMIC DNA]</scope>
    <source>
        <strain evidence="2 3">DSM 29439</strain>
    </source>
</reference>
<protein>
    <submittedName>
        <fullName evidence="2">Uracil DNA glycosylase superfamily protein</fullName>
    </submittedName>
</protein>
<dbReference type="AlphaFoldDB" id="A0A1I0NXB3"/>
<proteinExistence type="predicted"/>
<evidence type="ECO:0000313" key="2">
    <source>
        <dbReference type="EMBL" id="SEW05708.1"/>
    </source>
</evidence>
<dbReference type="CDD" id="cd10035">
    <property type="entry name" value="UDG_like"/>
    <property type="match status" value="1"/>
</dbReference>
<accession>A0A1I0NXB3</accession>
<dbReference type="InterPro" id="IPR005122">
    <property type="entry name" value="Uracil-DNA_glycosylase-like"/>
</dbReference>
<dbReference type="SUPFAM" id="SSF52141">
    <property type="entry name" value="Uracil-DNA glycosylase-like"/>
    <property type="match status" value="1"/>
</dbReference>
<dbReference type="RefSeq" id="WP_091429020.1">
    <property type="nucleotide sequence ID" value="NZ_FOJB01000001.1"/>
</dbReference>
<keyword evidence="3" id="KW-1185">Reference proteome</keyword>
<evidence type="ECO:0000259" key="1">
    <source>
        <dbReference type="Pfam" id="PF03167"/>
    </source>
</evidence>
<feature type="domain" description="Uracil-DNA glycosylase-like" evidence="1">
    <location>
        <begin position="53"/>
        <end position="213"/>
    </location>
</feature>
<gene>
    <name evidence="2" type="ORF">SAMN05444851_1132</name>
</gene>
<dbReference type="EMBL" id="FOJB01000001">
    <property type="protein sequence ID" value="SEW05708.1"/>
    <property type="molecule type" value="Genomic_DNA"/>
</dbReference>
<organism evidence="2 3">
    <name type="scientific">Aliiroseovarius sediminilitoris</name>
    <dbReference type="NCBI Taxonomy" id="1173584"/>
    <lineage>
        <taxon>Bacteria</taxon>
        <taxon>Pseudomonadati</taxon>
        <taxon>Pseudomonadota</taxon>
        <taxon>Alphaproteobacteria</taxon>
        <taxon>Rhodobacterales</taxon>
        <taxon>Paracoccaceae</taxon>
        <taxon>Aliiroseovarius</taxon>
    </lineage>
</organism>